<feature type="chain" id="PRO_5019239806" description="Surface layer protein A domain-containing protein" evidence="2">
    <location>
        <begin position="23"/>
        <end position="303"/>
    </location>
</feature>
<feature type="region of interest" description="Disordered" evidence="1">
    <location>
        <begin position="235"/>
        <end position="258"/>
    </location>
</feature>
<protein>
    <recommendedName>
        <fullName evidence="5">Surface layer protein A domain-containing protein</fullName>
    </recommendedName>
</protein>
<accession>A0A430AJR0</accession>
<gene>
    <name evidence="3" type="ORF">CBF30_03390</name>
</gene>
<dbReference type="AlphaFoldDB" id="A0A430AJR0"/>
<evidence type="ECO:0000256" key="2">
    <source>
        <dbReference type="SAM" id="SignalP"/>
    </source>
</evidence>
<keyword evidence="2" id="KW-0732">Signal</keyword>
<feature type="signal peptide" evidence="2">
    <location>
        <begin position="1"/>
        <end position="22"/>
    </location>
</feature>
<proteinExistence type="predicted"/>
<dbReference type="RefSeq" id="WP_126822766.1">
    <property type="nucleotide sequence ID" value="NZ_JBHLWU010000001.1"/>
</dbReference>
<keyword evidence="4" id="KW-1185">Reference proteome</keyword>
<dbReference type="OrthoDB" id="9763643at2"/>
<dbReference type="EMBL" id="NGJZ01000001">
    <property type="protein sequence ID" value="RSU08298.1"/>
    <property type="molecule type" value="Genomic_DNA"/>
</dbReference>
<organism evidence="3 4">
    <name type="scientific">Vagococcus entomophilus</name>
    <dbReference type="NCBI Taxonomy" id="1160095"/>
    <lineage>
        <taxon>Bacteria</taxon>
        <taxon>Bacillati</taxon>
        <taxon>Bacillota</taxon>
        <taxon>Bacilli</taxon>
        <taxon>Lactobacillales</taxon>
        <taxon>Enterococcaceae</taxon>
        <taxon>Vagococcus</taxon>
    </lineage>
</organism>
<comment type="caution">
    <text evidence="3">The sequence shown here is derived from an EMBL/GenBank/DDBJ whole genome shotgun (WGS) entry which is preliminary data.</text>
</comment>
<evidence type="ECO:0000313" key="4">
    <source>
        <dbReference type="Proteomes" id="UP000288669"/>
    </source>
</evidence>
<evidence type="ECO:0000313" key="3">
    <source>
        <dbReference type="EMBL" id="RSU08298.1"/>
    </source>
</evidence>
<evidence type="ECO:0008006" key="5">
    <source>
        <dbReference type="Google" id="ProtNLM"/>
    </source>
</evidence>
<feature type="region of interest" description="Disordered" evidence="1">
    <location>
        <begin position="165"/>
        <end position="189"/>
    </location>
</feature>
<evidence type="ECO:0000256" key="1">
    <source>
        <dbReference type="SAM" id="MobiDB-lite"/>
    </source>
</evidence>
<dbReference type="Proteomes" id="UP000288669">
    <property type="component" value="Unassembled WGS sequence"/>
</dbReference>
<reference evidence="3 4" key="1">
    <citation type="submission" date="2017-05" db="EMBL/GenBank/DDBJ databases">
        <title>Vagococcus spp. assemblies.</title>
        <authorList>
            <person name="Gulvik C.A."/>
        </authorList>
    </citation>
    <scope>NUCLEOTIDE SEQUENCE [LARGE SCALE GENOMIC DNA]</scope>
    <source>
        <strain evidence="3 4">DSM 24756</strain>
    </source>
</reference>
<sequence length="303" mass="33098">MKKKIGILLGIFVLLFSTGSLAATSQPTLKLEQQKVTTDAKGKAIIKGSTTSKTEVTAASKKVTVKNNKFRYIISLKNNKSKTIKLTATKGKNQTHKQVKVIASKDFKKKLAQEEAQRKEEATAALILAERTPTREYYAAADCQINTLSSKHLELSERLAKVKETVDRNERNAQQTAEAEKAVSAAEKNPTNDTYNAAIQAIQAIPDGNSDLTQRATSITNTLNENEKEAQEQANRAAATQNSQSSSDEQQYVDANGNGLIKGSSAGIYHIPGSTYYNRTTKPVAWFKTVSEAVNAGYRAPER</sequence>
<name>A0A430AJR0_9ENTE</name>